<reference evidence="2 3" key="1">
    <citation type="journal article" date="2016" name="Environ. Microbiol.">
        <title>Genomic resolution of a cold subsurface aquifer community provides metabolic insights for novel microbes adapted to high CO concentrations.</title>
        <authorList>
            <person name="Probst A.J."/>
            <person name="Castelle C.J."/>
            <person name="Singh A."/>
            <person name="Brown C.T."/>
            <person name="Anantharaman K."/>
            <person name="Sharon I."/>
            <person name="Hug L.A."/>
            <person name="Burstein D."/>
            <person name="Emerson J.B."/>
            <person name="Thomas B.C."/>
            <person name="Banfield J.F."/>
        </authorList>
    </citation>
    <scope>NUCLEOTIDE SEQUENCE [LARGE SCALE GENOMIC DNA]</scope>
    <source>
        <strain evidence="2">CG1_02_42_45</strain>
    </source>
</reference>
<protein>
    <recommendedName>
        <fullName evidence="1">NYN domain-containing protein</fullName>
    </recommendedName>
</protein>
<accession>A0A1J4RTH1</accession>
<dbReference type="Gene3D" id="3.40.50.1010">
    <property type="entry name" value="5'-nuclease"/>
    <property type="match status" value="1"/>
</dbReference>
<comment type="caution">
    <text evidence="2">The sequence shown here is derived from an EMBL/GenBank/DDBJ whole genome shotgun (WGS) entry which is preliminary data.</text>
</comment>
<dbReference type="Pfam" id="PF01936">
    <property type="entry name" value="NYN"/>
    <property type="match status" value="1"/>
</dbReference>
<dbReference type="Proteomes" id="UP000182753">
    <property type="component" value="Unassembled WGS sequence"/>
</dbReference>
<dbReference type="InterPro" id="IPR047140">
    <property type="entry name" value="LabA"/>
</dbReference>
<dbReference type="PANTHER" id="PTHR35458:SF8">
    <property type="entry name" value="SLR0650 PROTEIN"/>
    <property type="match status" value="1"/>
</dbReference>
<proteinExistence type="predicted"/>
<sequence>MKKDLVIFDGSNFYHGAKRLSPRTHLTDFSYRALAEEIAGSKNIEIEYCVGEIVQKKHHDKSFKLYANQQALFYNLEKQSIAIKKGFMLYSKLSFHEKGVDVQIALDISIGAIKNKYRKCYIISSDTDILPAILEARAEGKKIIYVGFDKTISRMMKANCSKMICIKKEMIKKFSS</sequence>
<name>A0A1J4RTH1_9BACT</name>
<evidence type="ECO:0000313" key="3">
    <source>
        <dbReference type="Proteomes" id="UP000182753"/>
    </source>
</evidence>
<dbReference type="GO" id="GO:0004540">
    <property type="term" value="F:RNA nuclease activity"/>
    <property type="evidence" value="ECO:0007669"/>
    <property type="project" value="InterPro"/>
</dbReference>
<evidence type="ECO:0000313" key="2">
    <source>
        <dbReference type="EMBL" id="OIN89612.1"/>
    </source>
</evidence>
<feature type="domain" description="NYN" evidence="1">
    <location>
        <begin position="6"/>
        <end position="165"/>
    </location>
</feature>
<organism evidence="2 3">
    <name type="scientific">Candidatus Berkelbacteria bacterium CG1_02_42_45</name>
    <dbReference type="NCBI Taxonomy" id="1805036"/>
    <lineage>
        <taxon>Bacteria</taxon>
        <taxon>Candidatus Berkelbacteria</taxon>
    </lineage>
</organism>
<dbReference type="InterPro" id="IPR021139">
    <property type="entry name" value="NYN"/>
</dbReference>
<gene>
    <name evidence="2" type="ORF">AUJ40_01595</name>
</gene>
<dbReference type="AlphaFoldDB" id="A0A1J4RTH1"/>
<dbReference type="PANTHER" id="PTHR35458">
    <property type="entry name" value="SLR0755 PROTEIN"/>
    <property type="match status" value="1"/>
</dbReference>
<dbReference type="EMBL" id="MNUJ01000032">
    <property type="protein sequence ID" value="OIN89612.1"/>
    <property type="molecule type" value="Genomic_DNA"/>
</dbReference>
<evidence type="ECO:0000259" key="1">
    <source>
        <dbReference type="Pfam" id="PF01936"/>
    </source>
</evidence>